<dbReference type="Proteomes" id="UP001341245">
    <property type="component" value="Unassembled WGS sequence"/>
</dbReference>
<keyword evidence="2" id="KW-1185">Reference proteome</keyword>
<evidence type="ECO:0000313" key="2">
    <source>
        <dbReference type="Proteomes" id="UP001341245"/>
    </source>
</evidence>
<dbReference type="EMBL" id="JASGXD010000003">
    <property type="protein sequence ID" value="KAK6006987.1"/>
    <property type="molecule type" value="Genomic_DNA"/>
</dbReference>
<organism evidence="1 2">
    <name type="scientific">Aureobasidium pullulans</name>
    <name type="common">Black yeast</name>
    <name type="synonym">Pullularia pullulans</name>
    <dbReference type="NCBI Taxonomy" id="5580"/>
    <lineage>
        <taxon>Eukaryota</taxon>
        <taxon>Fungi</taxon>
        <taxon>Dikarya</taxon>
        <taxon>Ascomycota</taxon>
        <taxon>Pezizomycotina</taxon>
        <taxon>Dothideomycetes</taxon>
        <taxon>Dothideomycetidae</taxon>
        <taxon>Dothideales</taxon>
        <taxon>Saccotheciaceae</taxon>
        <taxon>Aureobasidium</taxon>
    </lineage>
</organism>
<name>A0ABR0TRP5_AURPU</name>
<gene>
    <name evidence="1" type="ORF">QM012_005995</name>
</gene>
<evidence type="ECO:0000313" key="1">
    <source>
        <dbReference type="EMBL" id="KAK6006987.1"/>
    </source>
</evidence>
<proteinExistence type="predicted"/>
<sequence>MSNLELFSGPELTPLSPPFIATTFDPSTFSEDYLRQTVLDPDLCLIGTKPALEQAKSKRDWVRRKYTVEVSPSVLALGKNPYHGLK</sequence>
<reference evidence="1 2" key="1">
    <citation type="submission" date="2023-11" db="EMBL/GenBank/DDBJ databases">
        <title>Draft genome sequence and annotation of the polyextremotolerant black yeast-like fungus Aureobasidium pullulans NRRL 62042.</title>
        <authorList>
            <person name="Dielentheis-Frenken M.R.E."/>
            <person name="Wibberg D."/>
            <person name="Blank L.M."/>
            <person name="Tiso T."/>
        </authorList>
    </citation>
    <scope>NUCLEOTIDE SEQUENCE [LARGE SCALE GENOMIC DNA]</scope>
    <source>
        <strain evidence="1 2">NRRL 62042</strain>
    </source>
</reference>
<comment type="caution">
    <text evidence="1">The sequence shown here is derived from an EMBL/GenBank/DDBJ whole genome shotgun (WGS) entry which is preliminary data.</text>
</comment>
<protein>
    <submittedName>
        <fullName evidence="1">Uncharacterized protein</fullName>
    </submittedName>
</protein>
<accession>A0ABR0TRP5</accession>